<dbReference type="STRING" id="1314781.A0A166ACR9"/>
<evidence type="ECO:0000313" key="2">
    <source>
        <dbReference type="Proteomes" id="UP000077266"/>
    </source>
</evidence>
<evidence type="ECO:0000313" key="1">
    <source>
        <dbReference type="EMBL" id="KZV90699.1"/>
    </source>
</evidence>
<dbReference type="EMBL" id="KV426043">
    <property type="protein sequence ID" value="KZV90699.1"/>
    <property type="molecule type" value="Genomic_DNA"/>
</dbReference>
<keyword evidence="2" id="KW-1185">Reference proteome</keyword>
<gene>
    <name evidence="1" type="ORF">EXIGLDRAFT_793765</name>
</gene>
<proteinExistence type="predicted"/>
<dbReference type="Gene3D" id="3.30.200.20">
    <property type="entry name" value="Phosphorylase Kinase, domain 1"/>
    <property type="match status" value="1"/>
</dbReference>
<protein>
    <submittedName>
        <fullName evidence="1">Uncharacterized protein</fullName>
    </submittedName>
</protein>
<dbReference type="AlphaFoldDB" id="A0A166ACR9"/>
<accession>A0A166ACR9</accession>
<sequence length="140" mass="15223">MLTVFSVHGRSLVFGPAGAGEFWLVVQVERAGCVLFVRGGGGVTEVAQIEPLTIKHSKGSFGKLSSRDHTHLAEHNVHALLNNPFIVPLSASFHSPDKLYLIVSVAGLPLFYNENRATVYERVLHAPLRIVGLLNCDPAR</sequence>
<reference evidence="1 2" key="1">
    <citation type="journal article" date="2016" name="Mol. Biol. Evol.">
        <title>Comparative Genomics of Early-Diverging Mushroom-Forming Fungi Provides Insights into the Origins of Lignocellulose Decay Capabilities.</title>
        <authorList>
            <person name="Nagy L.G."/>
            <person name="Riley R."/>
            <person name="Tritt A."/>
            <person name="Adam C."/>
            <person name="Daum C."/>
            <person name="Floudas D."/>
            <person name="Sun H."/>
            <person name="Yadav J.S."/>
            <person name="Pangilinan J."/>
            <person name="Larsson K.H."/>
            <person name="Matsuura K."/>
            <person name="Barry K."/>
            <person name="Labutti K."/>
            <person name="Kuo R."/>
            <person name="Ohm R.A."/>
            <person name="Bhattacharya S.S."/>
            <person name="Shirouzu T."/>
            <person name="Yoshinaga Y."/>
            <person name="Martin F.M."/>
            <person name="Grigoriev I.V."/>
            <person name="Hibbett D.S."/>
        </authorList>
    </citation>
    <scope>NUCLEOTIDE SEQUENCE [LARGE SCALE GENOMIC DNA]</scope>
    <source>
        <strain evidence="1 2">HHB12029</strain>
    </source>
</reference>
<organism evidence="1 2">
    <name type="scientific">Exidia glandulosa HHB12029</name>
    <dbReference type="NCBI Taxonomy" id="1314781"/>
    <lineage>
        <taxon>Eukaryota</taxon>
        <taxon>Fungi</taxon>
        <taxon>Dikarya</taxon>
        <taxon>Basidiomycota</taxon>
        <taxon>Agaricomycotina</taxon>
        <taxon>Agaricomycetes</taxon>
        <taxon>Auriculariales</taxon>
        <taxon>Exidiaceae</taxon>
        <taxon>Exidia</taxon>
    </lineage>
</organism>
<name>A0A166ACR9_EXIGL</name>
<dbReference type="Proteomes" id="UP000077266">
    <property type="component" value="Unassembled WGS sequence"/>
</dbReference>
<dbReference type="InParanoid" id="A0A166ACR9"/>